<feature type="region of interest" description="Disordered" evidence="15">
    <location>
        <begin position="630"/>
        <end position="688"/>
    </location>
</feature>
<dbReference type="GO" id="GO:0007399">
    <property type="term" value="P:nervous system development"/>
    <property type="evidence" value="ECO:0007669"/>
    <property type="project" value="UniProtKB-KW"/>
</dbReference>
<accession>A0A7I8WB48</accession>
<evidence type="ECO:0000256" key="12">
    <source>
        <dbReference type="ARBA" id="ARBA00047899"/>
    </source>
</evidence>
<gene>
    <name evidence="17" type="ORF">DGYR_LOCUS12745</name>
</gene>
<name>A0A7I8WB48_9ANNE</name>
<keyword evidence="8" id="KW-0418">Kinase</keyword>
<feature type="compositionally biased region" description="Basic and acidic residues" evidence="15">
    <location>
        <begin position="653"/>
        <end position="666"/>
    </location>
</feature>
<dbReference type="SMART" id="SM00220">
    <property type="entry name" value="S_TKc"/>
    <property type="match status" value="1"/>
</dbReference>
<reference evidence="17 18" key="1">
    <citation type="submission" date="2020-08" db="EMBL/GenBank/DDBJ databases">
        <authorList>
            <person name="Hejnol A."/>
        </authorList>
    </citation>
    <scope>NUCLEOTIDE SEQUENCE [LARGE SCALE GENOMIC DNA]</scope>
</reference>
<feature type="compositionally biased region" description="Polar residues" evidence="15">
    <location>
        <begin position="395"/>
        <end position="404"/>
    </location>
</feature>
<evidence type="ECO:0000313" key="18">
    <source>
        <dbReference type="Proteomes" id="UP000549394"/>
    </source>
</evidence>
<dbReference type="AlphaFoldDB" id="A0A7I8WB48"/>
<evidence type="ECO:0000313" key="17">
    <source>
        <dbReference type="EMBL" id="CAD5125367.1"/>
    </source>
</evidence>
<dbReference type="PROSITE" id="PS00108">
    <property type="entry name" value="PROTEIN_KINASE_ST"/>
    <property type="match status" value="1"/>
</dbReference>
<dbReference type="PROSITE" id="PS00107">
    <property type="entry name" value="PROTEIN_KINASE_ATP"/>
    <property type="match status" value="1"/>
</dbReference>
<comment type="caution">
    <text evidence="17">The sequence shown here is derived from an EMBL/GenBank/DDBJ whole genome shotgun (WGS) entry which is preliminary data.</text>
</comment>
<dbReference type="PANTHER" id="PTHR24346">
    <property type="entry name" value="MAP/MICROTUBULE AFFINITY-REGULATING KINASE"/>
    <property type="match status" value="1"/>
</dbReference>
<sequence length="688" mass="77178">MSHREEQYVGPYRLEKTLGKGQTGLVKLGVHCVTGRKVAIKIVNREKLSESVLLKVEREIAIMKLIEHPHVLGLHDVYENKKYLYLVLEHVSGGELFDYLVKKGRLTPKEARKFFRQIVSALDFCHSHSICHRDLKPENLLLDDKSNIRVADFGMASLQVEGSMLETSCGSPHYACPEVIRGEKYDGRKADVWSCGVILYALLVGALPFDDDNLRQLLEKVKRGTFHIPHFVPPDCQGLLRGMIEIDPNKRLTLEQIHRHPWVTVGSKEEIELELPMKEVVQTSIIPCTESIDPDVLGTMNSLQCFRDRDKLVGELLSIKHNTEKVVYFLLLDRKLRNPCFEDTEDIKVKSENSDPPRKRIDSIQLNGQQHRLSLGNISEGSPVASRRALAVQQARKNSVSGTTPNSSPMNSPKPPHRTSGMSEFSSTSSLQTPPGSPSSTNTPWRNRLHTIKNSLIGSPRFHRRKLQIPTQEDLGMTAENSAELTKRSWFGSLMGNSNEREEQHVVMIKNKTLSQIKADLVHAFLSTPDLSHSVLSPTSFRAEYRRSGGTSMFTRNVKFQVDVSSSSSASSASVQMQENPSSQQQLHCVTFTLLSGPSRRFKRVCELIQSLLWSNRAATLLAGRRISNDVSDASSSSSSIDRVSPTPLHDQGLLERRASERRVSEHVLLNGRKPSAESMQSLHKDKA</sequence>
<evidence type="ECO:0000256" key="8">
    <source>
        <dbReference type="ARBA" id="ARBA00022777"/>
    </source>
</evidence>
<organism evidence="17 18">
    <name type="scientific">Dimorphilus gyrociliatus</name>
    <dbReference type="NCBI Taxonomy" id="2664684"/>
    <lineage>
        <taxon>Eukaryota</taxon>
        <taxon>Metazoa</taxon>
        <taxon>Spiralia</taxon>
        <taxon>Lophotrochozoa</taxon>
        <taxon>Annelida</taxon>
        <taxon>Polychaeta</taxon>
        <taxon>Polychaeta incertae sedis</taxon>
        <taxon>Dinophilidae</taxon>
        <taxon>Dimorphilus</taxon>
    </lineage>
</organism>
<dbReference type="CDD" id="cd14340">
    <property type="entry name" value="UBA_BRSK"/>
    <property type="match status" value="1"/>
</dbReference>
<dbReference type="InterPro" id="IPR008271">
    <property type="entry name" value="Ser/Thr_kinase_AS"/>
</dbReference>
<evidence type="ECO:0000259" key="16">
    <source>
        <dbReference type="PROSITE" id="PS50011"/>
    </source>
</evidence>
<keyword evidence="7 14" id="KW-0547">Nucleotide-binding</keyword>
<dbReference type="Pfam" id="PF21122">
    <property type="entry name" value="KA1_BRSK"/>
    <property type="match status" value="1"/>
</dbReference>
<dbReference type="GO" id="GO:0035556">
    <property type="term" value="P:intracellular signal transduction"/>
    <property type="evidence" value="ECO:0007669"/>
    <property type="project" value="TreeGrafter"/>
</dbReference>
<keyword evidence="6" id="KW-0479">Metal-binding</keyword>
<evidence type="ECO:0000256" key="1">
    <source>
        <dbReference type="ARBA" id="ARBA00001946"/>
    </source>
</evidence>
<feature type="region of interest" description="Disordered" evidence="15">
    <location>
        <begin position="374"/>
        <end position="447"/>
    </location>
</feature>
<dbReference type="GO" id="GO:0005737">
    <property type="term" value="C:cytoplasm"/>
    <property type="evidence" value="ECO:0007669"/>
    <property type="project" value="TreeGrafter"/>
</dbReference>
<evidence type="ECO:0000256" key="15">
    <source>
        <dbReference type="SAM" id="MobiDB-lite"/>
    </source>
</evidence>
<dbReference type="InterPro" id="IPR017441">
    <property type="entry name" value="Protein_kinase_ATP_BS"/>
</dbReference>
<dbReference type="EC" id="2.7.11.1" evidence="3"/>
<dbReference type="PROSITE" id="PS50011">
    <property type="entry name" value="PROTEIN_KINASE_DOM"/>
    <property type="match status" value="1"/>
</dbReference>
<dbReference type="Pfam" id="PF00069">
    <property type="entry name" value="Pkinase"/>
    <property type="match status" value="1"/>
</dbReference>
<dbReference type="GO" id="GO:0005524">
    <property type="term" value="F:ATP binding"/>
    <property type="evidence" value="ECO:0007669"/>
    <property type="project" value="UniProtKB-UniRule"/>
</dbReference>
<dbReference type="Pfam" id="PF21115">
    <property type="entry name" value="UBA_BRSK"/>
    <property type="match status" value="1"/>
</dbReference>
<proteinExistence type="inferred from homology"/>
<dbReference type="CDD" id="cd14081">
    <property type="entry name" value="STKc_BRSK1_2"/>
    <property type="match status" value="1"/>
</dbReference>
<comment type="cofactor">
    <cofactor evidence="1">
        <name>Mg(2+)</name>
        <dbReference type="ChEBI" id="CHEBI:18420"/>
    </cofactor>
</comment>
<comment type="catalytic activity">
    <reaction evidence="13">
        <text>L-seryl-[protein] + ATP = O-phospho-L-seryl-[protein] + ADP + H(+)</text>
        <dbReference type="Rhea" id="RHEA:17989"/>
        <dbReference type="Rhea" id="RHEA-COMP:9863"/>
        <dbReference type="Rhea" id="RHEA-COMP:11604"/>
        <dbReference type="ChEBI" id="CHEBI:15378"/>
        <dbReference type="ChEBI" id="CHEBI:29999"/>
        <dbReference type="ChEBI" id="CHEBI:30616"/>
        <dbReference type="ChEBI" id="CHEBI:83421"/>
        <dbReference type="ChEBI" id="CHEBI:456216"/>
        <dbReference type="EC" id="2.7.11.1"/>
    </reaction>
</comment>
<comment type="catalytic activity">
    <reaction evidence="12">
        <text>L-threonyl-[protein] + ATP = O-phospho-L-threonyl-[protein] + ADP + H(+)</text>
        <dbReference type="Rhea" id="RHEA:46608"/>
        <dbReference type="Rhea" id="RHEA-COMP:11060"/>
        <dbReference type="Rhea" id="RHEA-COMP:11605"/>
        <dbReference type="ChEBI" id="CHEBI:15378"/>
        <dbReference type="ChEBI" id="CHEBI:30013"/>
        <dbReference type="ChEBI" id="CHEBI:30616"/>
        <dbReference type="ChEBI" id="CHEBI:61977"/>
        <dbReference type="ChEBI" id="CHEBI:456216"/>
        <dbReference type="EC" id="2.7.11.1"/>
    </reaction>
</comment>
<evidence type="ECO:0000256" key="9">
    <source>
        <dbReference type="ARBA" id="ARBA00022840"/>
    </source>
</evidence>
<keyword evidence="18" id="KW-1185">Reference proteome</keyword>
<evidence type="ECO:0000256" key="3">
    <source>
        <dbReference type="ARBA" id="ARBA00012513"/>
    </source>
</evidence>
<evidence type="ECO:0000256" key="6">
    <source>
        <dbReference type="ARBA" id="ARBA00022723"/>
    </source>
</evidence>
<dbReference type="InterPro" id="IPR000719">
    <property type="entry name" value="Prot_kinase_dom"/>
</dbReference>
<keyword evidence="5" id="KW-0808">Transferase</keyword>
<feature type="binding site" evidence="14">
    <location>
        <position position="41"/>
    </location>
    <ligand>
        <name>ATP</name>
        <dbReference type="ChEBI" id="CHEBI:30616"/>
    </ligand>
</feature>
<dbReference type="FunFam" id="1.10.510.10:FF:000064">
    <property type="entry name" value="BR serine/threonine-protein kinase 2"/>
    <property type="match status" value="1"/>
</dbReference>
<feature type="domain" description="Protein kinase" evidence="16">
    <location>
        <begin position="12"/>
        <end position="263"/>
    </location>
</feature>
<evidence type="ECO:0000256" key="4">
    <source>
        <dbReference type="ARBA" id="ARBA00022527"/>
    </source>
</evidence>
<keyword evidence="11" id="KW-0524">Neurogenesis</keyword>
<dbReference type="FunFam" id="3.30.200.20:FF:000003">
    <property type="entry name" value="Non-specific serine/threonine protein kinase"/>
    <property type="match status" value="1"/>
</dbReference>
<protein>
    <recommendedName>
        <fullName evidence="3">non-specific serine/threonine protein kinase</fullName>
        <ecNumber evidence="3">2.7.11.1</ecNumber>
    </recommendedName>
</protein>
<evidence type="ECO:0000256" key="10">
    <source>
        <dbReference type="ARBA" id="ARBA00022842"/>
    </source>
</evidence>
<dbReference type="EMBL" id="CAJFCJ010000026">
    <property type="protein sequence ID" value="CAD5125367.1"/>
    <property type="molecule type" value="Genomic_DNA"/>
</dbReference>
<keyword evidence="10" id="KW-0460">Magnesium</keyword>
<dbReference type="SUPFAM" id="SSF56112">
    <property type="entry name" value="Protein kinase-like (PK-like)"/>
    <property type="match status" value="1"/>
</dbReference>
<evidence type="ECO:0000256" key="13">
    <source>
        <dbReference type="ARBA" id="ARBA00048679"/>
    </source>
</evidence>
<keyword evidence="4" id="KW-0723">Serine/threonine-protein kinase</keyword>
<evidence type="ECO:0000256" key="7">
    <source>
        <dbReference type="ARBA" id="ARBA00022741"/>
    </source>
</evidence>
<dbReference type="GO" id="GO:0004674">
    <property type="term" value="F:protein serine/threonine kinase activity"/>
    <property type="evidence" value="ECO:0007669"/>
    <property type="project" value="UniProtKB-KW"/>
</dbReference>
<dbReference type="InterPro" id="IPR011009">
    <property type="entry name" value="Kinase-like_dom_sf"/>
</dbReference>
<keyword evidence="9 14" id="KW-0067">ATP-binding</keyword>
<dbReference type="OrthoDB" id="193931at2759"/>
<evidence type="ECO:0000256" key="14">
    <source>
        <dbReference type="PROSITE-ProRule" id="PRU10141"/>
    </source>
</evidence>
<comment type="similarity">
    <text evidence="2">Belongs to the protein kinase superfamily. CAMK Ser/Thr protein kinase family. SNF1 subfamily.</text>
</comment>
<feature type="compositionally biased region" description="Low complexity" evidence="15">
    <location>
        <begin position="630"/>
        <end position="645"/>
    </location>
</feature>
<feature type="compositionally biased region" description="Low complexity" evidence="15">
    <location>
        <begin position="420"/>
        <end position="444"/>
    </location>
</feature>
<dbReference type="PANTHER" id="PTHR24346:SF110">
    <property type="entry name" value="NON-SPECIFIC SERINE_THREONINE PROTEIN KINASE"/>
    <property type="match status" value="1"/>
</dbReference>
<dbReference type="GO" id="GO:0046872">
    <property type="term" value="F:metal ion binding"/>
    <property type="evidence" value="ECO:0007669"/>
    <property type="project" value="UniProtKB-KW"/>
</dbReference>
<evidence type="ECO:0000256" key="5">
    <source>
        <dbReference type="ARBA" id="ARBA00022679"/>
    </source>
</evidence>
<evidence type="ECO:0000256" key="11">
    <source>
        <dbReference type="ARBA" id="ARBA00022902"/>
    </source>
</evidence>
<dbReference type="InterPro" id="IPR048622">
    <property type="entry name" value="BRSK1_2-like_UBA"/>
</dbReference>
<dbReference type="Proteomes" id="UP000549394">
    <property type="component" value="Unassembled WGS sequence"/>
</dbReference>
<evidence type="ECO:0000256" key="2">
    <source>
        <dbReference type="ARBA" id="ARBA00006234"/>
    </source>
</evidence>
<dbReference type="Gene3D" id="1.10.510.10">
    <property type="entry name" value="Transferase(Phosphotransferase) domain 1"/>
    <property type="match status" value="1"/>
</dbReference>